<reference evidence="8 9" key="1">
    <citation type="journal article" date="2005" name="J. Bacteriol.">
        <title>The genome of Sulfolobus acidocaldarius, a model organism of the Crenarchaeota.</title>
        <authorList>
            <person name="Chen L."/>
            <person name="Brugger K."/>
            <person name="Skovgaard M."/>
            <person name="Redder P."/>
            <person name="She Q."/>
            <person name="Torarinsson E."/>
            <person name="Greve B."/>
            <person name="Awayez M."/>
            <person name="Zibat A."/>
            <person name="Klenk H.-P."/>
            <person name="Garrett R.A."/>
        </authorList>
    </citation>
    <scope>NUCLEOTIDE SEQUENCE [LARGE SCALE GENOMIC DNA]</scope>
    <source>
        <strain evidence="9">ATCC 33909 / DSM 639 / JCM 8929 / NBRC 15157 / NCIMB 11770</strain>
    </source>
</reference>
<dbReference type="InterPro" id="IPR020846">
    <property type="entry name" value="MFS_dom"/>
</dbReference>
<feature type="transmembrane region" description="Helical" evidence="6">
    <location>
        <begin position="48"/>
        <end position="68"/>
    </location>
</feature>
<dbReference type="PANTHER" id="PTHR43124">
    <property type="entry name" value="PURINE EFFLUX PUMP PBUE"/>
    <property type="match status" value="1"/>
</dbReference>
<evidence type="ECO:0000256" key="6">
    <source>
        <dbReference type="SAM" id="Phobius"/>
    </source>
</evidence>
<dbReference type="InterPro" id="IPR050189">
    <property type="entry name" value="MFS_Efflux_Transporters"/>
</dbReference>
<dbReference type="GO" id="GO:0022857">
    <property type="term" value="F:transmembrane transporter activity"/>
    <property type="evidence" value="ECO:0007669"/>
    <property type="project" value="InterPro"/>
</dbReference>
<feature type="transmembrane region" description="Helical" evidence="6">
    <location>
        <begin position="205"/>
        <end position="229"/>
    </location>
</feature>
<dbReference type="InterPro" id="IPR011701">
    <property type="entry name" value="MFS"/>
</dbReference>
<dbReference type="SUPFAM" id="SSF103473">
    <property type="entry name" value="MFS general substrate transporter"/>
    <property type="match status" value="1"/>
</dbReference>
<feature type="transmembrane region" description="Helical" evidence="6">
    <location>
        <begin position="361"/>
        <end position="385"/>
    </location>
</feature>
<feature type="transmembrane region" description="Helical" evidence="6">
    <location>
        <begin position="80"/>
        <end position="103"/>
    </location>
</feature>
<evidence type="ECO:0000313" key="9">
    <source>
        <dbReference type="Proteomes" id="UP000001018"/>
    </source>
</evidence>
<feature type="domain" description="Major facilitator superfamily (MFS) profile" evidence="7">
    <location>
        <begin position="14"/>
        <end position="384"/>
    </location>
</feature>
<evidence type="ECO:0000256" key="5">
    <source>
        <dbReference type="ARBA" id="ARBA00023136"/>
    </source>
</evidence>
<organism evidence="8 9">
    <name type="scientific">Sulfolobus acidocaldarius (strain ATCC 33909 / DSM 639 / JCM 8929 / NBRC 15157 / NCIMB 11770)</name>
    <dbReference type="NCBI Taxonomy" id="330779"/>
    <lineage>
        <taxon>Archaea</taxon>
        <taxon>Thermoproteota</taxon>
        <taxon>Thermoprotei</taxon>
        <taxon>Sulfolobales</taxon>
        <taxon>Sulfolobaceae</taxon>
        <taxon>Sulfolobus</taxon>
    </lineage>
</organism>
<proteinExistence type="predicted"/>
<feature type="transmembrane region" description="Helical" evidence="6">
    <location>
        <begin position="330"/>
        <end position="349"/>
    </location>
</feature>
<accession>Q4J724</accession>
<feature type="transmembrane region" description="Helical" evidence="6">
    <location>
        <begin position="271"/>
        <end position="289"/>
    </location>
</feature>
<comment type="subcellular location">
    <subcellularLocation>
        <location evidence="1">Cell membrane</location>
        <topology evidence="1">Multi-pass membrane protein</topology>
    </subcellularLocation>
</comment>
<dbReference type="InterPro" id="IPR036259">
    <property type="entry name" value="MFS_trans_sf"/>
</dbReference>
<gene>
    <name evidence="8" type="ordered locus">Saci_2113</name>
</gene>
<dbReference type="Proteomes" id="UP000001018">
    <property type="component" value="Chromosome"/>
</dbReference>
<dbReference type="EMBL" id="CP000077">
    <property type="protein sequence ID" value="AAY81407.1"/>
    <property type="molecule type" value="Genomic_DNA"/>
</dbReference>
<protein>
    <submittedName>
        <fullName evidence="8">Drug transporter</fullName>
    </submittedName>
</protein>
<dbReference type="GO" id="GO:0005886">
    <property type="term" value="C:plasma membrane"/>
    <property type="evidence" value="ECO:0007669"/>
    <property type="project" value="UniProtKB-SubCell"/>
</dbReference>
<dbReference type="HOGENOM" id="CLU_001265_10_11_2"/>
<dbReference type="KEGG" id="sai:Saci_2113"/>
<evidence type="ECO:0000259" key="7">
    <source>
        <dbReference type="PROSITE" id="PS50850"/>
    </source>
</evidence>
<keyword evidence="4 6" id="KW-1133">Transmembrane helix</keyword>
<feature type="transmembrane region" description="Helical" evidence="6">
    <location>
        <begin position="109"/>
        <end position="126"/>
    </location>
</feature>
<keyword evidence="3 6" id="KW-0812">Transmembrane</keyword>
<sequence>MITWRGHFMNGKITLITLALTAFLDSVGFGIIIPILPYYSLQLGATPIEYSLLTVTYSIAQLVFSPYISRLSDIRGRKNILTLGIGSEVVGYLIIGLSPYFYLLLLARFITGALTSNLPVILSYATELGKDNSRNIGIISGTFGVGFVAGPVIGGVLSPLGYRNTFLIVAGLAFLNLILVYLLVSNDNKKIAMRQASLKEIFRMSSSFFTLTLIIALSFAVLQGTLAFYGRYFYNWGPSQIGLVLGLVGIVQAVAQFLLVYRIIGKAGERIATTIGLSITFIAYILLSFPSNQILAYVSLVLLAMGNGIAQNSILTLLSKTLPPGSRSGGFGFAQSSTALGSLIGFPLGNTMFQVLSPNSEYFLCSALSILSIVYFHSIYANIVVKNREGDKPITR</sequence>
<feature type="transmembrane region" description="Helical" evidence="6">
    <location>
        <begin position="166"/>
        <end position="184"/>
    </location>
</feature>
<evidence type="ECO:0000256" key="1">
    <source>
        <dbReference type="ARBA" id="ARBA00004651"/>
    </source>
</evidence>
<evidence type="ECO:0000313" key="8">
    <source>
        <dbReference type="EMBL" id="AAY81407.1"/>
    </source>
</evidence>
<keyword evidence="5 6" id="KW-0472">Membrane</keyword>
<dbReference type="PROSITE" id="PS50850">
    <property type="entry name" value="MFS"/>
    <property type="match status" value="1"/>
</dbReference>
<feature type="transmembrane region" description="Helical" evidence="6">
    <location>
        <begin position="241"/>
        <end position="264"/>
    </location>
</feature>
<dbReference type="PRINTS" id="PR01035">
    <property type="entry name" value="TCRTETA"/>
</dbReference>
<feature type="transmembrane region" description="Helical" evidence="6">
    <location>
        <begin position="295"/>
        <end position="318"/>
    </location>
</feature>
<evidence type="ECO:0000256" key="4">
    <source>
        <dbReference type="ARBA" id="ARBA00022989"/>
    </source>
</evidence>
<name>Q4J724_SULAC</name>
<feature type="transmembrane region" description="Helical" evidence="6">
    <location>
        <begin position="12"/>
        <end position="36"/>
    </location>
</feature>
<evidence type="ECO:0000256" key="3">
    <source>
        <dbReference type="ARBA" id="ARBA00022692"/>
    </source>
</evidence>
<dbReference type="Pfam" id="PF07690">
    <property type="entry name" value="MFS_1"/>
    <property type="match status" value="1"/>
</dbReference>
<dbReference type="Gene3D" id="1.20.1250.20">
    <property type="entry name" value="MFS general substrate transporter like domains"/>
    <property type="match status" value="1"/>
</dbReference>
<dbReference type="AlphaFoldDB" id="Q4J724"/>
<dbReference type="CDD" id="cd17330">
    <property type="entry name" value="MFS_SLC46_TetA_like"/>
    <property type="match status" value="1"/>
</dbReference>
<keyword evidence="2" id="KW-1003">Cell membrane</keyword>
<keyword evidence="9" id="KW-1185">Reference proteome</keyword>
<dbReference type="eggNOG" id="arCOG00130">
    <property type="taxonomic scope" value="Archaea"/>
</dbReference>
<feature type="transmembrane region" description="Helical" evidence="6">
    <location>
        <begin position="138"/>
        <end position="160"/>
    </location>
</feature>
<evidence type="ECO:0000256" key="2">
    <source>
        <dbReference type="ARBA" id="ARBA00022475"/>
    </source>
</evidence>
<dbReference type="PANTHER" id="PTHR43124:SF3">
    <property type="entry name" value="CHLORAMPHENICOL EFFLUX PUMP RV0191"/>
    <property type="match status" value="1"/>
</dbReference>
<dbReference type="PATRIC" id="fig|330779.12.peg.2117"/>
<dbReference type="InterPro" id="IPR001958">
    <property type="entry name" value="Tet-R_TetA/multi-R_MdtG-like"/>
</dbReference>